<dbReference type="SUPFAM" id="SSF48452">
    <property type="entry name" value="TPR-like"/>
    <property type="match status" value="4"/>
</dbReference>
<evidence type="ECO:0000256" key="1">
    <source>
        <dbReference type="ARBA" id="ARBA00022737"/>
    </source>
</evidence>
<dbReference type="AlphaFoldDB" id="A0A1H8PVG1"/>
<dbReference type="EMBL" id="FOCL01000008">
    <property type="protein sequence ID" value="SEO45940.1"/>
    <property type="molecule type" value="Genomic_DNA"/>
</dbReference>
<dbReference type="Gene3D" id="1.25.40.10">
    <property type="entry name" value="Tetratricopeptide repeat domain"/>
    <property type="match status" value="3"/>
</dbReference>
<reference evidence="4" key="1">
    <citation type="submission" date="2016-10" db="EMBL/GenBank/DDBJ databases">
        <authorList>
            <person name="Varghese N."/>
            <person name="Submissions S."/>
        </authorList>
    </citation>
    <scope>NUCLEOTIDE SEQUENCE [LARGE SCALE GENOMIC DNA]</scope>
    <source>
        <strain evidence="4">Gh-48</strain>
    </source>
</reference>
<accession>A0A1H8PVG1</accession>
<evidence type="ECO:0000313" key="3">
    <source>
        <dbReference type="EMBL" id="SEO45940.1"/>
    </source>
</evidence>
<keyword evidence="4" id="KW-1185">Reference proteome</keyword>
<proteinExistence type="predicted"/>
<dbReference type="PANTHER" id="PTHR45586">
    <property type="entry name" value="TPR REPEAT-CONTAINING PROTEIN PA4667"/>
    <property type="match status" value="1"/>
</dbReference>
<dbReference type="STRING" id="551995.SAMN05192574_108161"/>
<sequence length="608" mass="69703">MIIFEQMRALYTVIIFVFCFSTQLFAQDNELLLAKQYNANGEPQKALEIYQKLYKQNNENYYSVYVNTLLNLKKFDEAENITKKLIRRHPDDHQYAIMMGNIYTQEGNMNKADAIYDDLIKSLPADQGEISALASQFYQSANIDYAIKIFQQGRKLLKNDNAFTYELINLYRFKRDKVSLTDEYLNFLPQNPNFINQAENAFSNVYEGSADYDMLKTALLRRIQKDPQQTIYADLLTWQYLQQKEFDLALNQALALSRRQNDDGNSIYDLCRTFITNEAYDEAIRGYEYIISKGKTTPLYIPAKIELINTKNLKVTSGKYLPEDLLGLEKDYNDLLTEFGRNSSTAFAMQKLANLQAFKLHKLKDAQKLLEDAIKLSDIKPTLLADCKLDLGDIYLLNNQPWEATLLYSQVEKDFPATAIGQDAVFRNAKMAYYTGDFTWAKGQLDVLKVATSQLIANDALNLLLLIQDNLAADSSGAALKMYARADLQIFAQNPEKAVMILDSIGKKFPNNALDDDIMMSKSRILIQQKDYAGAVSLLKKIVEEHPADLWADDAVFMLGDIYENRLNDKTTAKTYYQKIITDYPGSLWINEARKRFRLLRGDKPDAS</sequence>
<dbReference type="InterPro" id="IPR011990">
    <property type="entry name" value="TPR-like_helical_dom_sf"/>
</dbReference>
<protein>
    <submittedName>
        <fullName evidence="3">Tetratricopeptide repeat-containing protein</fullName>
    </submittedName>
</protein>
<dbReference type="Proteomes" id="UP000198942">
    <property type="component" value="Unassembled WGS sequence"/>
</dbReference>
<evidence type="ECO:0000313" key="4">
    <source>
        <dbReference type="Proteomes" id="UP000198942"/>
    </source>
</evidence>
<evidence type="ECO:0000256" key="2">
    <source>
        <dbReference type="ARBA" id="ARBA00022803"/>
    </source>
</evidence>
<dbReference type="InterPro" id="IPR051012">
    <property type="entry name" value="CellSynth/LPSAsmb/PSIAsmb"/>
</dbReference>
<dbReference type="Pfam" id="PF14559">
    <property type="entry name" value="TPR_19"/>
    <property type="match status" value="1"/>
</dbReference>
<dbReference type="PANTHER" id="PTHR45586:SF1">
    <property type="entry name" value="LIPOPOLYSACCHARIDE ASSEMBLY PROTEIN B"/>
    <property type="match status" value="1"/>
</dbReference>
<organism evidence="3 4">
    <name type="scientific">Mucilaginibacter gossypiicola</name>
    <dbReference type="NCBI Taxonomy" id="551995"/>
    <lineage>
        <taxon>Bacteria</taxon>
        <taxon>Pseudomonadati</taxon>
        <taxon>Bacteroidota</taxon>
        <taxon>Sphingobacteriia</taxon>
        <taxon>Sphingobacteriales</taxon>
        <taxon>Sphingobacteriaceae</taxon>
        <taxon>Mucilaginibacter</taxon>
    </lineage>
</organism>
<gene>
    <name evidence="3" type="ORF">SAMN05192574_108161</name>
</gene>
<keyword evidence="1" id="KW-0677">Repeat</keyword>
<keyword evidence="2" id="KW-0802">TPR repeat</keyword>
<dbReference type="InterPro" id="IPR019734">
    <property type="entry name" value="TPR_rpt"/>
</dbReference>
<dbReference type="Pfam" id="PF13174">
    <property type="entry name" value="TPR_6"/>
    <property type="match status" value="1"/>
</dbReference>
<name>A0A1H8PVG1_9SPHI</name>